<dbReference type="InterPro" id="IPR016024">
    <property type="entry name" value="ARM-type_fold"/>
</dbReference>
<reference evidence="2 3" key="1">
    <citation type="submission" date="2019-02" db="EMBL/GenBank/DDBJ databases">
        <title>Draft genome sequence of Muricauda sp. 176CP4-71.</title>
        <authorList>
            <person name="Park J.-S."/>
        </authorList>
    </citation>
    <scope>NUCLEOTIDE SEQUENCE [LARGE SCALE GENOMIC DNA]</scope>
    <source>
        <strain evidence="2 3">176CP4-71</strain>
    </source>
</reference>
<dbReference type="InterPro" id="IPR011989">
    <property type="entry name" value="ARM-like"/>
</dbReference>
<dbReference type="SUPFAM" id="SSF48371">
    <property type="entry name" value="ARM repeat"/>
    <property type="match status" value="1"/>
</dbReference>
<dbReference type="EMBL" id="SGIU01000002">
    <property type="protein sequence ID" value="TAI47080.1"/>
    <property type="molecule type" value="Genomic_DNA"/>
</dbReference>
<feature type="transmembrane region" description="Helical" evidence="1">
    <location>
        <begin position="100"/>
        <end position="117"/>
    </location>
</feature>
<dbReference type="Gene3D" id="1.25.10.10">
    <property type="entry name" value="Leucine-rich Repeat Variant"/>
    <property type="match status" value="1"/>
</dbReference>
<dbReference type="Proteomes" id="UP000291981">
    <property type="component" value="Unassembled WGS sequence"/>
</dbReference>
<keyword evidence="1" id="KW-0472">Membrane</keyword>
<keyword evidence="1" id="KW-0812">Transmembrane</keyword>
<accession>A0A4V2HSB4</accession>
<proteinExistence type="predicted"/>
<keyword evidence="3" id="KW-1185">Reference proteome</keyword>
<evidence type="ECO:0000313" key="3">
    <source>
        <dbReference type="Proteomes" id="UP000291981"/>
    </source>
</evidence>
<evidence type="ECO:0000256" key="1">
    <source>
        <dbReference type="SAM" id="Phobius"/>
    </source>
</evidence>
<keyword evidence="1" id="KW-1133">Transmembrane helix</keyword>
<dbReference type="AlphaFoldDB" id="A0A4V2HSB4"/>
<protein>
    <submittedName>
        <fullName evidence="2">HEAT repeat domain-containing protein</fullName>
    </submittedName>
</protein>
<gene>
    <name evidence="2" type="ORF">EW142_10325</name>
</gene>
<dbReference type="OrthoDB" id="978644at2"/>
<organism evidence="2 3">
    <name type="scientific">Flagellimonas allohymeniacidonis</name>
    <dbReference type="NCBI Taxonomy" id="2517819"/>
    <lineage>
        <taxon>Bacteria</taxon>
        <taxon>Pseudomonadati</taxon>
        <taxon>Bacteroidota</taxon>
        <taxon>Flavobacteriia</taxon>
        <taxon>Flavobacteriales</taxon>
        <taxon>Flavobacteriaceae</taxon>
        <taxon>Flagellimonas</taxon>
    </lineage>
</organism>
<sequence>MTMDKEKFEMKLMDYLSGDISKEDRAIFEKLLSENEAYQKEYADLSKAWSHLEALDTPEPSPEMDETFFTMLSKEIGNEPRNTFWNSILEIFSQMWKPKLAYGILLLGIGLGVGYFLNPAESNFPNQEVVAAENEAEEVRQRLVLTLLEQPSANQRLQGVSEANKISKVDSIVVKALLQTLNGDPNVNVRLAAIESLTNYLENPLVRQGLVQSIAHQESPILQVTLANLMVALQEKASIEPFRQLLKEKTLDTTVKKKIENSIESII</sequence>
<evidence type="ECO:0000313" key="2">
    <source>
        <dbReference type="EMBL" id="TAI47080.1"/>
    </source>
</evidence>
<comment type="caution">
    <text evidence="2">The sequence shown here is derived from an EMBL/GenBank/DDBJ whole genome shotgun (WGS) entry which is preliminary data.</text>
</comment>
<name>A0A4V2HSB4_9FLAO</name>